<dbReference type="OrthoDB" id="2337140at2759"/>
<dbReference type="Gene3D" id="1.25.40.10">
    <property type="entry name" value="Tetratricopeptide repeat domain"/>
    <property type="match status" value="1"/>
</dbReference>
<dbReference type="KEGG" id="stru:115194561"/>
<evidence type="ECO:0000313" key="1">
    <source>
        <dbReference type="Ensembl" id="ENSSTUP00000001571.1"/>
    </source>
</evidence>
<dbReference type="GO" id="GO:0005737">
    <property type="term" value="C:cytoplasm"/>
    <property type="evidence" value="ECO:0007669"/>
    <property type="project" value="TreeGrafter"/>
</dbReference>
<keyword evidence="2" id="KW-1185">Reference proteome</keyword>
<dbReference type="GeneID" id="115194561"/>
<gene>
    <name evidence="1" type="primary">LOC115194561</name>
</gene>
<reference evidence="1" key="2">
    <citation type="submission" date="2025-09" db="UniProtKB">
        <authorList>
            <consortium name="Ensembl"/>
        </authorList>
    </citation>
    <scope>IDENTIFICATION</scope>
</reference>
<dbReference type="Proteomes" id="UP000472277">
    <property type="component" value="Chromosome 5"/>
</dbReference>
<dbReference type="InParanoid" id="A0A673W010"/>
<dbReference type="AlphaFoldDB" id="A0A673W010"/>
<protein>
    <submittedName>
        <fullName evidence="1">Sterile alpha motif domain-containing protein 9-like</fullName>
    </submittedName>
</protein>
<dbReference type="InterPro" id="IPR011990">
    <property type="entry name" value="TPR-like_helical_dom_sf"/>
</dbReference>
<organism evidence="1 2">
    <name type="scientific">Salmo trutta</name>
    <name type="common">Brown trout</name>
    <dbReference type="NCBI Taxonomy" id="8032"/>
    <lineage>
        <taxon>Eukaryota</taxon>
        <taxon>Metazoa</taxon>
        <taxon>Chordata</taxon>
        <taxon>Craniata</taxon>
        <taxon>Vertebrata</taxon>
        <taxon>Euteleostomi</taxon>
        <taxon>Actinopterygii</taxon>
        <taxon>Neopterygii</taxon>
        <taxon>Teleostei</taxon>
        <taxon>Protacanthopterygii</taxon>
        <taxon>Salmoniformes</taxon>
        <taxon>Salmonidae</taxon>
        <taxon>Salmoninae</taxon>
        <taxon>Salmo</taxon>
    </lineage>
</organism>
<dbReference type="GeneTree" id="ENSGT00390000013973"/>
<dbReference type="RefSeq" id="XP_029610210.1">
    <property type="nucleotide sequence ID" value="XM_029754350.1"/>
</dbReference>
<sequence length="882" mass="101422">MATDRTPTLPNAYGGKIPYQCDSLSLLDVLCENEFEGDTINQTDAARAEVNFYKGAPPQWLNFYLAEREAAVGSTFIKRDGYSYLKKQIQSKRKSPRSTTIVKLLHHPSSGGSTLAMQVLWDLRKKHRCAVLKESKGANSTDIAVQVINLFKAGDSQNTVLLLLEDENMADCLMREVAERKITSKVPVLIMLNCVRKSFIAEQDDPTIRTSVILRRQLSKEEKDKFSKKLDEIRKRYAHQHTQFHGFNIMCGNFSETYIQNSVKSCVNKHLLKPRNLLLPFLALLNFYVPGSYLLESECADFPDARSQDFESGMHPFNDLIVTFSGQEEDDKRVQMKHPMIADQCVKLLAKFRVTRGGTTRNFLKYFCKAEVPQHLVPVIKDMLTKREITEAKGVDKQQNAEEETQDLFSKLIQDIKENEGLDMCEHILKEAVDKSGTNPFFTQALARLYYIEINDYEKAEYWALKAKERAPNNSFIADTLGQVHKSSLRNKKDHIPCPPAFEILEIAGKAIIAFKEEEKAVEKEAELESKSFNIRGSFGYLQVANYLFEALTKCDNRWKDILTGKKQTPYVVDEFPGGKLNEYMPLISQLKDGVKKRYEFFEKYLNYSKPKIGREEPGYFHEDVISCYQKYTGMMPTSFPGLLSCLHQNNLNPELLWMEQHYRKINGEKRSDAQATQNYILVNIILNQKGVRRQTRTIPLQNLQDMLKKYVREQQIDQPTEFHLLALMLFWPEGGATHDFPYKQTVDLLRGSFERGLSKYFRFRYLVPLFLLGKGQGLSRLVHKSRVDIVIKNNLSPKQKNITLGQMWSSGKIWELEAIKNCLLRLRGEVEQYEVFLNVADNRIKIFPDQMASIRNPGPVSFYLGFNIGGPVAFNIKYEAK</sequence>
<dbReference type="PANTHER" id="PTHR16155:SF18">
    <property type="entry name" value="STERILE ALPHA MOTIF DOMAIN-CONTAINING PROTEIN 9-LIKE"/>
    <property type="match status" value="1"/>
</dbReference>
<accession>A0A673W010</accession>
<name>A0A673W010_SALTR</name>
<dbReference type="Ensembl" id="ENSSTUT00000001693.1">
    <property type="protein sequence ID" value="ENSSTUP00000001571.1"/>
    <property type="gene ID" value="ENSSTUG00000000811.1"/>
</dbReference>
<dbReference type="OMA" id="HGFNIMC"/>
<dbReference type="PANTHER" id="PTHR16155">
    <property type="entry name" value="DED DOMAIN-CONTAINING PROTEIN"/>
    <property type="match status" value="1"/>
</dbReference>
<dbReference type="RefSeq" id="XP_029610212.1">
    <property type="nucleotide sequence ID" value="XM_029754352.1"/>
</dbReference>
<evidence type="ECO:0000313" key="2">
    <source>
        <dbReference type="Proteomes" id="UP000472277"/>
    </source>
</evidence>
<proteinExistence type="predicted"/>
<reference evidence="1" key="1">
    <citation type="submission" date="2025-08" db="UniProtKB">
        <authorList>
            <consortium name="Ensembl"/>
        </authorList>
    </citation>
    <scope>IDENTIFICATION</scope>
</reference>